<evidence type="ECO:0000313" key="11">
    <source>
        <dbReference type="RefSeq" id="XP_022293853.1"/>
    </source>
</evidence>
<protein>
    <recommendedName>
        <fullName evidence="8">Glycosyltransferase family 92 protein</fullName>
        <ecNumber evidence="8">2.4.1.-</ecNumber>
    </recommendedName>
</protein>
<evidence type="ECO:0000313" key="12">
    <source>
        <dbReference type="RefSeq" id="XP_022293854.1"/>
    </source>
</evidence>
<evidence type="ECO:0000313" key="13">
    <source>
        <dbReference type="RefSeq" id="XP_022293855.1"/>
    </source>
</evidence>
<keyword evidence="4 8" id="KW-0808">Transferase</keyword>
<dbReference type="OrthoDB" id="2526284at2759"/>
<dbReference type="AlphaFoldDB" id="A0A8B8AQU8"/>
<evidence type="ECO:0000256" key="4">
    <source>
        <dbReference type="ARBA" id="ARBA00022679"/>
    </source>
</evidence>
<dbReference type="Pfam" id="PF01697">
    <property type="entry name" value="Glyco_transf_92"/>
    <property type="match status" value="1"/>
</dbReference>
<reference evidence="10 11" key="1">
    <citation type="submission" date="2025-04" db="UniProtKB">
        <authorList>
            <consortium name="RefSeq"/>
        </authorList>
    </citation>
    <scope>IDENTIFICATION</scope>
    <source>
        <tissue evidence="10 11">Whole sample</tissue>
    </source>
</reference>
<dbReference type="PANTHER" id="PTHR21461">
    <property type="entry name" value="GLYCOSYLTRANSFERASE FAMILY 92 PROTEIN"/>
    <property type="match status" value="1"/>
</dbReference>
<proteinExistence type="inferred from homology"/>
<dbReference type="EC" id="2.4.1.-" evidence="8"/>
<comment type="similarity">
    <text evidence="2 8">Belongs to the glycosyltransferase 92 family.</text>
</comment>
<dbReference type="GO" id="GO:0016020">
    <property type="term" value="C:membrane"/>
    <property type="evidence" value="ECO:0007669"/>
    <property type="project" value="UniProtKB-SubCell"/>
</dbReference>
<dbReference type="GO" id="GO:0005737">
    <property type="term" value="C:cytoplasm"/>
    <property type="evidence" value="ECO:0007669"/>
    <property type="project" value="TreeGrafter"/>
</dbReference>
<keyword evidence="9" id="KW-1185">Reference proteome</keyword>
<evidence type="ECO:0000256" key="1">
    <source>
        <dbReference type="ARBA" id="ARBA00004167"/>
    </source>
</evidence>
<evidence type="ECO:0000256" key="5">
    <source>
        <dbReference type="ARBA" id="ARBA00022692"/>
    </source>
</evidence>
<evidence type="ECO:0000256" key="7">
    <source>
        <dbReference type="ARBA" id="ARBA00023136"/>
    </source>
</evidence>
<dbReference type="RefSeq" id="XP_022293853.1">
    <property type="nucleotide sequence ID" value="XM_022438145.1"/>
</dbReference>
<feature type="transmembrane region" description="Helical" evidence="8">
    <location>
        <begin position="7"/>
        <end position="29"/>
    </location>
</feature>
<gene>
    <name evidence="10 11 12 13" type="primary">LOC111104285</name>
</gene>
<dbReference type="Proteomes" id="UP000694844">
    <property type="component" value="Chromosome 7"/>
</dbReference>
<evidence type="ECO:0000313" key="9">
    <source>
        <dbReference type="Proteomes" id="UP000694844"/>
    </source>
</evidence>
<dbReference type="PANTHER" id="PTHR21461:SF87">
    <property type="entry name" value="GH12965P"/>
    <property type="match status" value="1"/>
</dbReference>
<evidence type="ECO:0000256" key="6">
    <source>
        <dbReference type="ARBA" id="ARBA00022989"/>
    </source>
</evidence>
<sequence length="457" mass="53229">MGRRWPYRVYFLMMCLFYMLMVFVFHGQLQLEILQNKQMRGIVRHVHAALLKFNESSDNVNGFREDGDLSRIHSQSDHQRLNRLSKNADDCPLSPSTSDYQFQTVVPSMLYVYSAYWDARTSPPYIRVMAILARKKKDKIKVSCCVGGLNVNASVYEMCENHNKMFGGFIFSFPVDKDRKPCHVTLEVKEEGSLVITMANVSLIEIAPLAAKYEFGVCIPPLFGDIEKGKLVEFIELNQLLGAQHFIFYNFHISKKESREILEYYQSRGILTVIPWNLPTQVKDTSIWYHGQLIAHNDCMYRAMSLYRVMVLQDIDEYIVPHTQHKTWSTALSGFFREGVVGLSFHSAFFDPKVSDPRELLTMTQLTRTRMFSRVRTKVMILPAKIFEVGIHHVSKPLKENMTIKMVDTKVAYLHHYRKCVKNFGMKCDQFEEDRTMLKYMDALRYKFNSIMNLTLT</sequence>
<dbReference type="RefSeq" id="XP_022293852.1">
    <property type="nucleotide sequence ID" value="XM_022438144.1"/>
</dbReference>
<accession>A0A8B8AQU8</accession>
<dbReference type="RefSeq" id="XP_022293855.1">
    <property type="nucleotide sequence ID" value="XM_022438147.1"/>
</dbReference>
<dbReference type="GeneID" id="111104285"/>
<dbReference type="InterPro" id="IPR008166">
    <property type="entry name" value="Glyco_transf_92"/>
</dbReference>
<keyword evidence="5 8" id="KW-0812">Transmembrane</keyword>
<organism evidence="9 10">
    <name type="scientific">Crassostrea virginica</name>
    <name type="common">Eastern oyster</name>
    <dbReference type="NCBI Taxonomy" id="6565"/>
    <lineage>
        <taxon>Eukaryota</taxon>
        <taxon>Metazoa</taxon>
        <taxon>Spiralia</taxon>
        <taxon>Lophotrochozoa</taxon>
        <taxon>Mollusca</taxon>
        <taxon>Bivalvia</taxon>
        <taxon>Autobranchia</taxon>
        <taxon>Pteriomorphia</taxon>
        <taxon>Ostreida</taxon>
        <taxon>Ostreoidea</taxon>
        <taxon>Ostreidae</taxon>
        <taxon>Crassostrea</taxon>
    </lineage>
</organism>
<name>A0A8B8AQU8_CRAVI</name>
<dbReference type="GO" id="GO:0016757">
    <property type="term" value="F:glycosyltransferase activity"/>
    <property type="evidence" value="ECO:0007669"/>
    <property type="project" value="UniProtKB-UniRule"/>
</dbReference>
<evidence type="ECO:0000256" key="3">
    <source>
        <dbReference type="ARBA" id="ARBA00022676"/>
    </source>
</evidence>
<comment type="subcellular location">
    <subcellularLocation>
        <location evidence="1">Membrane</location>
        <topology evidence="1">Single-pass membrane protein</topology>
    </subcellularLocation>
</comment>
<evidence type="ECO:0000256" key="8">
    <source>
        <dbReference type="RuleBase" id="RU366017"/>
    </source>
</evidence>
<dbReference type="KEGG" id="cvn:111104285"/>
<evidence type="ECO:0000256" key="2">
    <source>
        <dbReference type="ARBA" id="ARBA00007647"/>
    </source>
</evidence>
<keyword evidence="7 8" id="KW-0472">Membrane</keyword>
<keyword evidence="3 8" id="KW-0328">Glycosyltransferase</keyword>
<evidence type="ECO:0000313" key="10">
    <source>
        <dbReference type="RefSeq" id="XP_022293852.1"/>
    </source>
</evidence>
<keyword evidence="6 8" id="KW-1133">Transmembrane helix</keyword>
<dbReference type="RefSeq" id="XP_022293854.1">
    <property type="nucleotide sequence ID" value="XM_022438146.1"/>
</dbReference>